<dbReference type="Proteomes" id="UP000249163">
    <property type="component" value="Chromosome"/>
</dbReference>
<gene>
    <name evidence="3" type="ORF">BJP51_20480</name>
    <name evidence="2" type="ORF">CD191_17730</name>
</gene>
<feature type="transmembrane region" description="Helical" evidence="1">
    <location>
        <begin position="7"/>
        <end position="26"/>
    </location>
</feature>
<organism evidence="3 4">
    <name type="scientific">Paenibacillus odorifer</name>
    <dbReference type="NCBI Taxonomy" id="189426"/>
    <lineage>
        <taxon>Bacteria</taxon>
        <taxon>Bacillati</taxon>
        <taxon>Bacillota</taxon>
        <taxon>Bacilli</taxon>
        <taxon>Bacillales</taxon>
        <taxon>Paenibacillaceae</taxon>
        <taxon>Paenibacillus</taxon>
    </lineage>
</organism>
<evidence type="ECO:0000256" key="1">
    <source>
        <dbReference type="SAM" id="Phobius"/>
    </source>
</evidence>
<reference evidence="3 4" key="1">
    <citation type="submission" date="2016-10" db="EMBL/GenBank/DDBJ databases">
        <title>Paenibacillus species isolates.</title>
        <authorList>
            <person name="Beno S.M."/>
        </authorList>
    </citation>
    <scope>NUCLEOTIDE SEQUENCE [LARGE SCALE GENOMIC DNA]</scope>
    <source>
        <strain evidence="3 4">FSL H7-0604</strain>
    </source>
</reference>
<dbReference type="Proteomes" id="UP000187465">
    <property type="component" value="Unassembled WGS sequence"/>
</dbReference>
<evidence type="ECO:0000313" key="2">
    <source>
        <dbReference type="EMBL" id="AWV34302.1"/>
    </source>
</evidence>
<reference evidence="2 5" key="2">
    <citation type="submission" date="2017-06" db="EMBL/GenBank/DDBJ databases">
        <title>Complete genome sequence of Paenibacillus odorifer CBA7130.</title>
        <authorList>
            <person name="Nam Y.-D."/>
            <person name="Kang J."/>
            <person name="Chung W.-H."/>
        </authorList>
    </citation>
    <scope>NUCLEOTIDE SEQUENCE [LARGE SCALE GENOMIC DNA]</scope>
    <source>
        <strain evidence="2 5">CBA7130</strain>
    </source>
</reference>
<keyword evidence="1" id="KW-0472">Membrane</keyword>
<proteinExistence type="predicted"/>
<protein>
    <submittedName>
        <fullName evidence="3">Uncharacterized protein</fullName>
    </submittedName>
</protein>
<evidence type="ECO:0000313" key="4">
    <source>
        <dbReference type="Proteomes" id="UP000187465"/>
    </source>
</evidence>
<dbReference type="AlphaFoldDB" id="A0A1R0X7F1"/>
<evidence type="ECO:0000313" key="5">
    <source>
        <dbReference type="Proteomes" id="UP000249163"/>
    </source>
</evidence>
<dbReference type="EMBL" id="CP021965">
    <property type="protein sequence ID" value="AWV34302.1"/>
    <property type="molecule type" value="Genomic_DNA"/>
</dbReference>
<sequence length="146" mass="17071">MNMKKRYVFLVLIFLLIEIPVIINLYHSYNSFENLVLDQIDETEITSIEIEKSLVDEKVVIEDPKEIEKIIYAFSDVKLRRSSALDKSTETYWISIIVNNSLRFGMNLTDTNFLYVTDLDKKDKYSSGNFRMTSDFDVNSIASLFK</sequence>
<name>A0A1R0X7F1_9BACL</name>
<dbReference type="RefSeq" id="WP_036688330.1">
    <property type="nucleotide sequence ID" value="NZ_CP021965.1"/>
</dbReference>
<dbReference type="EMBL" id="MKQP01000025">
    <property type="protein sequence ID" value="OMD30435.1"/>
    <property type="molecule type" value="Genomic_DNA"/>
</dbReference>
<keyword evidence="1" id="KW-1133">Transmembrane helix</keyword>
<accession>A0A1R0X7F1</accession>
<evidence type="ECO:0000313" key="3">
    <source>
        <dbReference type="EMBL" id="OMD30435.1"/>
    </source>
</evidence>
<keyword evidence="1" id="KW-0812">Transmembrane</keyword>